<feature type="compositionally biased region" description="Low complexity" evidence="3">
    <location>
        <begin position="544"/>
        <end position="553"/>
    </location>
</feature>
<keyword evidence="2" id="KW-0963">Cytoplasm</keyword>
<feature type="domain" description="SEC7" evidence="4">
    <location>
        <begin position="463"/>
        <end position="757"/>
    </location>
</feature>
<feature type="region of interest" description="Disordered" evidence="3">
    <location>
        <begin position="50"/>
        <end position="75"/>
    </location>
</feature>
<feature type="region of interest" description="Disordered" evidence="3">
    <location>
        <begin position="2076"/>
        <end position="2105"/>
    </location>
</feature>
<accession>A0ABM1S0L9</accession>
<reference evidence="6" key="1">
    <citation type="submission" date="2025-08" db="UniProtKB">
        <authorList>
            <consortium name="RefSeq"/>
        </authorList>
    </citation>
    <scope>IDENTIFICATION</scope>
    <source>
        <tissue evidence="6">Muscle</tissue>
    </source>
</reference>
<feature type="region of interest" description="Disordered" evidence="3">
    <location>
        <begin position="544"/>
        <end position="600"/>
    </location>
</feature>
<dbReference type="Proteomes" id="UP000694941">
    <property type="component" value="Unplaced"/>
</dbReference>
<dbReference type="PANTHER" id="PTHR10663">
    <property type="entry name" value="GUANYL-NUCLEOTIDE EXCHANGE FACTOR"/>
    <property type="match status" value="1"/>
</dbReference>
<feature type="compositionally biased region" description="Basic and acidic residues" evidence="3">
    <location>
        <begin position="2017"/>
        <end position="2027"/>
    </location>
</feature>
<evidence type="ECO:0000313" key="5">
    <source>
        <dbReference type="Proteomes" id="UP000694941"/>
    </source>
</evidence>
<dbReference type="PANTHER" id="PTHR10663:SF344">
    <property type="entry name" value="BREFELDIN A-INHIBITED GUANINE NUCLEOTIDE-EXCHANGE PROTEIN 3"/>
    <property type="match status" value="1"/>
</dbReference>
<feature type="compositionally biased region" description="Basic and acidic residues" evidence="3">
    <location>
        <begin position="565"/>
        <end position="589"/>
    </location>
</feature>
<evidence type="ECO:0000256" key="3">
    <source>
        <dbReference type="SAM" id="MobiDB-lite"/>
    </source>
</evidence>
<evidence type="ECO:0000256" key="2">
    <source>
        <dbReference type="ARBA" id="ARBA00022490"/>
    </source>
</evidence>
<dbReference type="RefSeq" id="XP_022237174.1">
    <property type="nucleotide sequence ID" value="XM_022381466.1"/>
</dbReference>
<dbReference type="InterPro" id="IPR000904">
    <property type="entry name" value="Sec7_dom"/>
</dbReference>
<feature type="region of interest" description="Disordered" evidence="3">
    <location>
        <begin position="441"/>
        <end position="475"/>
    </location>
</feature>
<dbReference type="SUPFAM" id="SSF48371">
    <property type="entry name" value="ARM repeat"/>
    <property type="match status" value="1"/>
</dbReference>
<evidence type="ECO:0000259" key="4">
    <source>
        <dbReference type="SMART" id="SM00222"/>
    </source>
</evidence>
<feature type="compositionally biased region" description="Polar residues" evidence="3">
    <location>
        <begin position="2007"/>
        <end position="2016"/>
    </location>
</feature>
<dbReference type="Gene3D" id="1.10.1000.11">
    <property type="entry name" value="Arf Nucleotide-binding Site Opener,domain 2"/>
    <property type="match status" value="1"/>
</dbReference>
<keyword evidence="5" id="KW-1185">Reference proteome</keyword>
<name>A0ABM1S0L9_LIMPO</name>
<evidence type="ECO:0000256" key="1">
    <source>
        <dbReference type="ARBA" id="ARBA00004496"/>
    </source>
</evidence>
<feature type="compositionally biased region" description="Polar residues" evidence="3">
    <location>
        <begin position="2032"/>
        <end position="2042"/>
    </location>
</feature>
<dbReference type="SMART" id="SM00222">
    <property type="entry name" value="Sec7"/>
    <property type="match status" value="1"/>
</dbReference>
<protein>
    <submittedName>
        <fullName evidence="6">Brefeldin A-inhibited guanine nucleotide-exchange protein 3-like isoform X1</fullName>
    </submittedName>
</protein>
<comment type="subcellular location">
    <subcellularLocation>
        <location evidence="1">Cytoplasm</location>
    </subcellularLocation>
</comment>
<dbReference type="GeneID" id="106477510"/>
<organism evidence="5 6">
    <name type="scientific">Limulus polyphemus</name>
    <name type="common">Atlantic horseshoe crab</name>
    <dbReference type="NCBI Taxonomy" id="6850"/>
    <lineage>
        <taxon>Eukaryota</taxon>
        <taxon>Metazoa</taxon>
        <taxon>Ecdysozoa</taxon>
        <taxon>Arthropoda</taxon>
        <taxon>Chelicerata</taxon>
        <taxon>Merostomata</taxon>
        <taxon>Xiphosura</taxon>
        <taxon>Limulidae</taxon>
        <taxon>Limulus</taxon>
    </lineage>
</organism>
<feature type="compositionally biased region" description="Acidic residues" evidence="3">
    <location>
        <begin position="56"/>
        <end position="66"/>
    </location>
</feature>
<feature type="region of interest" description="Disordered" evidence="3">
    <location>
        <begin position="2004"/>
        <end position="2044"/>
    </location>
</feature>
<proteinExistence type="predicted"/>
<dbReference type="InterPro" id="IPR016024">
    <property type="entry name" value="ARM-type_fold"/>
</dbReference>
<gene>
    <name evidence="6" type="primary">LOC106477510</name>
</gene>
<sequence length="2201" mass="245570">MACSCSWSLTTPSVLGTVAICQEVYSTGSIGVRTAALATASQILQSFTEVVQEPEHSDESDEDRDTDEVTERKSPVAGEVDELVPVLKYLCDNLKECSGQHGKQASPLLLQCVLAVLSSLKEDVQKSSLFISFIWQQLCPLLIGLIGSPRTDKNIISSQKGTVSDSKEMGRGSGCLAVAPTCHSAEAKTIYSIAKELVRLAGCVKSLRPVLESLFHRMLLYPPSQHRLEALKAVRELLGNPELLLKFAGPPLYGERKTSHSSDLDLIKIVMDSLEECCHSNDTSVCYASVSCTVALLSSLEHLATGEGISDQYVQHINSLYTNLHDVDYKGAQDKRNKTSIQDKSSSLGKYTQRVEDKVDDTSNIYEENKELNSVEYENETCTTQSDLNYTDSEYQGRTGTDKTEEKLKNRYDVQMSTDSCCSTGCEDIVDIESVLDEKESVEKFDETISSTSLEKQNEQELEADDRNSVSNDENQSIEICKLDTEDSSKERKCASVVDKTDEAFSVIENGADIVEDHSHTSIETDDINETGENKKKADFLLASDTESSGTTEGPEEGFDNEQEEMNHELEEEQRRLAEEERARREKAPRTLLGQEDAGKTERERVEKLCEMRNEFAQQERENAHNFVQSLQNLLPKLLSIRSSIECDQAIQEFASNYCEGIWHSQREEITGHSINKDYDSLSRVTIVNADGIYLATFSALLLNLKLLRNKYYINQEQPIPLTEHGFVEEVHGSGVLVFLSATWLAEVYQQVLKVNLLEVASYNPMSPENSALINLLTGLEYGVDPTAILRVSDVDGLGNTQQGSQQLSDYVRLERAVTNIHITPNMEAGMKIARRVLTACWNTGLEVLSVLLDGTNSCGITSTIGLLLATEASKEELRRASDAIAESLDGLQRSAKLCNALGLQSHCSAIFAQLAIASCPMLQEDQENITTHSQKKYNKVKKSVLPGKKSQLKLHTSHIMSMDVILSRGLELGSHSPDCWKHVFRCCSYVLEVEHTYFSGWNQTAISMTRQLNSSSRLDRWNQPTQQDSGLFLPPITGEFGDDQGIDPVSMPGTVGPPEVNILQLLQKGNTVEAPGYIVKDQKLQEIIEGLSQLVDRLFEDAANKLNLAALIGFLTELSAASQTQLFSETGRKSSSGHNQSSRSHNGNTLLLFRLSDVMLRCVRGGRPLIHVMKAWSVAAPHFVEAACHKDQEISKKAVTSIHDIVSALLSSNTELPHFHFNEALFKPFENLLCLELCDTDIQELIISLICEFVEGSTTDIRSGWRPLFGALRAIRLPGTPPPVVSSIENDEEIIRHLRVVLDVFNAFLGTDNVLVFANAAVDCLLCLLKHVRGPAELQDNIKEDSTKCLEEEQTVMAIPLNLCLAALKYLERCAEILAFMYQMPACPIFSSAHRIKFNTEPTFVDPVIPNMKVIHFESKNETDTDVKKTYAVEEEVELIKPEESVSLKKLDQATGILHVWFLLLEGLAGAVATCPRRYQPHTMETLFTMLQNLHKVPGPEFGIYCVNHLLLPMLQGWLRRTSRIYRGWDNFASNFKQCCGLATDLIVDYLKILSEQDRLSEVPGVSLMLQQLLLVLTECIAQSKETISRLGCACIRHVITSAAPVFTPDLWTIVCVHLQRAFRVTLQSVRQLMVCFHTDSENFYGDIGQVKVAARRDCTVAESERLRQLAHQVFFLDCQRVNPMTGAHESTIDDERSYIFLLHPPDVESTLNPEMFIIRVPFRSLVVGLLSHQILLQTMATVLLQGTPHLLPSVATLLPSSVANSNASYMNNSSSSTSLPGFLSCISYKHLEMLLSCLQESYTTACEFDLRPGLKFLIQKVIRADVAANLYKQAGISWTIQALVLFELCFHHQNLTLEHVNEWLHMHDQDEGVNTNRDATANCSNKGTIHQQKENAALEAVGTGDLHASTETYQFTNNHNSDSRKLQSILERPPTISMIFDAKDQKLLFNAFWRLQNFFFSLCDSYADMCLDKDGNLAVVDRIVDQPIFFLVAPQEDVLDGTLIQKPNTESSSVTEEKDGTESKSPKLVKQTSTESTDSETGIALGFDDKEDKVYSVATEKTIQSMLNEYKRKKIKHSMPSSLRDKPKTKWKPNSVDPKQREDTDIPEEINRQRRSSIMKDGEAHLQVWTQLIQSLLELHLSLSESQFSALLPVVFPGVRTLVAYASSSELRLSVAEWLLRVATVRGFSGQPFPLTPEA</sequence>
<evidence type="ECO:0000313" key="6">
    <source>
        <dbReference type="RefSeq" id="XP_022237174.1"/>
    </source>
</evidence>
<dbReference type="Pfam" id="PF09324">
    <property type="entry name" value="Sec7-like_HDS"/>
    <property type="match status" value="1"/>
</dbReference>
<dbReference type="InterPro" id="IPR015403">
    <property type="entry name" value="Mon2/Sec7/BIG1-like_HDS"/>
</dbReference>
<feature type="compositionally biased region" description="Acidic residues" evidence="3">
    <location>
        <begin position="554"/>
        <end position="564"/>
    </location>
</feature>
<dbReference type="InterPro" id="IPR023394">
    <property type="entry name" value="Sec7_C_sf"/>
</dbReference>